<dbReference type="Gene3D" id="3.30.830.10">
    <property type="entry name" value="Metalloenzyme, LuxS/M16 peptidase-like"/>
    <property type="match status" value="2"/>
</dbReference>
<dbReference type="InterPro" id="IPR011765">
    <property type="entry name" value="Pept_M16_N"/>
</dbReference>
<sequence length="493" mass="53608">MSFNRFSRSLPTLASSVRSFWSKGGSSENIIRSGASKFPRITTPLTDPLAGVIPELPYKASLTPPPTEITVLENGVKIISEDSPGPCCSMGIYINSGSIYENESNSGSSALLECLAWKSTKNRDTLQIMTEVEEIGANIVANASREQMTYTIDCLKTFTPQALEILCDSVLNPKFVPEEIEDQKLRLQSILDNKEVHVTLMNEYITRAAYEGAYGKPLIPDLAQLPKIDDSLLQSFVAERYTAPNIILTAAGVEHETLVKLAKPMLSHLASGHVAAEEPPSKYKGGTVYMPGSNPQANLLLAFEYPGGWRDIEGAVVMTVLNYLLGGGSSFSSGGPGKGMHSRLYTRVLNQYSWCHSCQAFNSTFNQSGLVGIQGSSDPAYANNLLAVMCHQMELLAVPPNQIELERAKRATISNICNALESKATSAEDIGRQFLSYGKRISGREYVEMIEAVTAQDVARFVTKLLGSTPSLAAFGDNTESMSHDLLFSRYGS</sequence>
<organism evidence="5">
    <name type="scientific">Polytomella parva</name>
    <dbReference type="NCBI Taxonomy" id="51329"/>
    <lineage>
        <taxon>Eukaryota</taxon>
        <taxon>Viridiplantae</taxon>
        <taxon>Chlorophyta</taxon>
        <taxon>core chlorophytes</taxon>
        <taxon>Chlorophyceae</taxon>
        <taxon>CS clade</taxon>
        <taxon>Chlamydomonadales</taxon>
        <taxon>Chlamydomonadaceae</taxon>
        <taxon>Polytomella</taxon>
    </lineage>
</organism>
<evidence type="ECO:0000313" key="5">
    <source>
        <dbReference type="EMBL" id="CAD8766166.1"/>
    </source>
</evidence>
<accession>A0A7S0UQ24</accession>
<dbReference type="EMBL" id="HBFM01004470">
    <property type="protein sequence ID" value="CAD8766166.1"/>
    <property type="molecule type" value="Transcribed_RNA"/>
</dbReference>
<dbReference type="FunFam" id="3.30.830.10:FF:000008">
    <property type="entry name" value="Mitochondrial-processing peptidase subunit beta"/>
    <property type="match status" value="1"/>
</dbReference>
<evidence type="ECO:0008006" key="6">
    <source>
        <dbReference type="Google" id="ProtNLM"/>
    </source>
</evidence>
<name>A0A7S0UQ24_9CHLO</name>
<dbReference type="PANTHER" id="PTHR11851">
    <property type="entry name" value="METALLOPROTEASE"/>
    <property type="match status" value="1"/>
</dbReference>
<dbReference type="InterPro" id="IPR050361">
    <property type="entry name" value="MPP/UQCRC_Complex"/>
</dbReference>
<dbReference type="Pfam" id="PF00675">
    <property type="entry name" value="Peptidase_M16"/>
    <property type="match status" value="1"/>
</dbReference>
<evidence type="ECO:0000259" key="3">
    <source>
        <dbReference type="Pfam" id="PF00675"/>
    </source>
</evidence>
<protein>
    <recommendedName>
        <fullName evidence="6">Mitochondrial-processing peptidase subunit alpha</fullName>
    </recommendedName>
</protein>
<dbReference type="InterPro" id="IPR011249">
    <property type="entry name" value="Metalloenz_LuxS/M16"/>
</dbReference>
<reference evidence="5" key="1">
    <citation type="submission" date="2021-01" db="EMBL/GenBank/DDBJ databases">
        <authorList>
            <person name="Corre E."/>
            <person name="Pelletier E."/>
            <person name="Niang G."/>
            <person name="Scheremetjew M."/>
            <person name="Finn R."/>
            <person name="Kale V."/>
            <person name="Holt S."/>
            <person name="Cochrane G."/>
            <person name="Meng A."/>
            <person name="Brown T."/>
            <person name="Cohen L."/>
        </authorList>
    </citation>
    <scope>NUCLEOTIDE SEQUENCE</scope>
    <source>
        <strain evidence="5">SAG 63-3</strain>
    </source>
</reference>
<dbReference type="SMR" id="A0A7S0UQ24"/>
<dbReference type="GO" id="GO:0005739">
    <property type="term" value="C:mitochondrion"/>
    <property type="evidence" value="ECO:0007669"/>
    <property type="project" value="TreeGrafter"/>
</dbReference>
<evidence type="ECO:0000256" key="1">
    <source>
        <dbReference type="ARBA" id="ARBA00002123"/>
    </source>
</evidence>
<gene>
    <name evidence="5" type="ORF">PPAR00522_LOCUS2556</name>
</gene>
<dbReference type="SUPFAM" id="SSF63411">
    <property type="entry name" value="LuxS/MPP-like metallohydrolase"/>
    <property type="match status" value="2"/>
</dbReference>
<dbReference type="PANTHER" id="PTHR11851:SF49">
    <property type="entry name" value="MITOCHONDRIAL-PROCESSING PEPTIDASE SUBUNIT ALPHA"/>
    <property type="match status" value="1"/>
</dbReference>
<proteinExistence type="inferred from homology"/>
<evidence type="ECO:0000259" key="4">
    <source>
        <dbReference type="Pfam" id="PF05193"/>
    </source>
</evidence>
<evidence type="ECO:0000256" key="2">
    <source>
        <dbReference type="ARBA" id="ARBA00007261"/>
    </source>
</evidence>
<dbReference type="GO" id="GO:0046872">
    <property type="term" value="F:metal ion binding"/>
    <property type="evidence" value="ECO:0007669"/>
    <property type="project" value="InterPro"/>
</dbReference>
<feature type="domain" description="Peptidase M16 C-terminal" evidence="4">
    <location>
        <begin position="233"/>
        <end position="411"/>
    </location>
</feature>
<comment type="similarity">
    <text evidence="2">Belongs to the peptidase M16 family.</text>
</comment>
<dbReference type="AlphaFoldDB" id="A0A7S0UQ24"/>
<feature type="domain" description="Peptidase M16 N-terminal" evidence="3">
    <location>
        <begin position="78"/>
        <end position="218"/>
    </location>
</feature>
<comment type="function">
    <text evidence="1">Substrate recognition and binding subunit of the essential mitochondrial processing protease (MPP), which cleaves the mitochondrial sequence off newly imported precursors proteins.</text>
</comment>
<dbReference type="InterPro" id="IPR007863">
    <property type="entry name" value="Peptidase_M16_C"/>
</dbReference>
<dbReference type="Pfam" id="PF05193">
    <property type="entry name" value="Peptidase_M16_C"/>
    <property type="match status" value="1"/>
</dbReference>